<feature type="region of interest" description="Disordered" evidence="4">
    <location>
        <begin position="1"/>
        <end position="21"/>
    </location>
</feature>
<dbReference type="PRINTS" id="PR00069">
    <property type="entry name" value="ALDKETRDTASE"/>
</dbReference>
<dbReference type="PANTHER" id="PTHR43638:SF3">
    <property type="entry name" value="ALDEHYDE REDUCTASE"/>
    <property type="match status" value="1"/>
</dbReference>
<dbReference type="CDD" id="cd19138">
    <property type="entry name" value="AKR_YeaE"/>
    <property type="match status" value="1"/>
</dbReference>
<feature type="binding site" evidence="2">
    <location>
        <position position="133"/>
    </location>
    <ligand>
        <name>substrate</name>
    </ligand>
</feature>
<organism evidence="6 7">
    <name type="scientific">Leishmania tarentolae</name>
    <name type="common">Sauroleishmania tarentolae</name>
    <dbReference type="NCBI Taxonomy" id="5689"/>
    <lineage>
        <taxon>Eukaryota</taxon>
        <taxon>Discoba</taxon>
        <taxon>Euglenozoa</taxon>
        <taxon>Kinetoplastea</taxon>
        <taxon>Metakinetoplastina</taxon>
        <taxon>Trypanosomatida</taxon>
        <taxon>Trypanosomatidae</taxon>
        <taxon>Leishmaniinae</taxon>
        <taxon>Leishmania</taxon>
        <taxon>lizard Leishmania</taxon>
    </lineage>
</organism>
<sequence length="304" mass="33372">MHALTQNSASTSSRPRAEMATRRVVRLPDGTAVPALGQGLWMMGDSPANRASELAALRAGMEAGMTLIDTAEMYGNGRSERLVAEAIKGMPRERLFIISKVLPTNASRANIFRSCDTSLQNIGTDYLDLYLLHWRGSVPLSETVTCMEELVKSGKIRRWGVSNFDVDDMKELWRVPNGNKCAVNQVLYHLGSRGIEFDLLPWLREHNVPVMAYCPIAQAGELKSELYKSIAVQNVAARHSATVTQVLLAFVLRSGHVIAIPRSSNSAHTKENAAADSIELTEADVAELDAAFPAPKHKKHLDII</sequence>
<dbReference type="InterPro" id="IPR036812">
    <property type="entry name" value="NAD(P)_OxRdtase_dom_sf"/>
</dbReference>
<dbReference type="InterPro" id="IPR023210">
    <property type="entry name" value="NADP_OxRdtase_dom"/>
</dbReference>
<evidence type="ECO:0000313" key="6">
    <source>
        <dbReference type="EMBL" id="GET91294.1"/>
    </source>
</evidence>
<reference evidence="6" key="1">
    <citation type="submission" date="2019-11" db="EMBL/GenBank/DDBJ databases">
        <title>Leishmania tarentolae CDS.</title>
        <authorList>
            <person name="Goto Y."/>
            <person name="Yamagishi J."/>
        </authorList>
    </citation>
    <scope>NUCLEOTIDE SEQUENCE [LARGE SCALE GENOMIC DNA]</scope>
    <source>
        <strain evidence="6">Parrot Tar II</strain>
    </source>
</reference>
<protein>
    <submittedName>
        <fullName evidence="6">Aldehyde reductase, putative</fullName>
    </submittedName>
</protein>
<feature type="domain" description="NADP-dependent oxidoreductase" evidence="5">
    <location>
        <begin position="36"/>
        <end position="291"/>
    </location>
</feature>
<dbReference type="InterPro" id="IPR020471">
    <property type="entry name" value="AKR"/>
</dbReference>
<evidence type="ECO:0000313" key="7">
    <source>
        <dbReference type="Proteomes" id="UP000419144"/>
    </source>
</evidence>
<dbReference type="PANTHER" id="PTHR43638">
    <property type="entry name" value="OXIDOREDUCTASE, ALDO/KETO REDUCTASE FAMILY PROTEIN"/>
    <property type="match status" value="1"/>
</dbReference>
<evidence type="ECO:0000256" key="3">
    <source>
        <dbReference type="PIRSR" id="PIRSR000097-3"/>
    </source>
</evidence>
<comment type="caution">
    <text evidence="6">The sequence shown here is derived from an EMBL/GenBank/DDBJ whole genome shotgun (WGS) entry which is preliminary data.</text>
</comment>
<dbReference type="GO" id="GO:0016491">
    <property type="term" value="F:oxidoreductase activity"/>
    <property type="evidence" value="ECO:0007669"/>
    <property type="project" value="InterPro"/>
</dbReference>
<dbReference type="Gene3D" id="3.20.20.100">
    <property type="entry name" value="NADP-dependent oxidoreductase domain"/>
    <property type="match status" value="1"/>
</dbReference>
<gene>
    <name evidence="6" type="ORF">LtaPh_3133600</name>
</gene>
<dbReference type="EMBL" id="BLBS01000047">
    <property type="protein sequence ID" value="GET91294.1"/>
    <property type="molecule type" value="Genomic_DNA"/>
</dbReference>
<feature type="active site" description="Proton donor" evidence="1">
    <location>
        <position position="74"/>
    </location>
</feature>
<dbReference type="VEuPathDB" id="TriTrypDB:LtaPh_3133600"/>
<dbReference type="Pfam" id="PF00248">
    <property type="entry name" value="Aldo_ket_red"/>
    <property type="match status" value="1"/>
</dbReference>
<name>A0A640KQJ7_LEITA</name>
<evidence type="ECO:0000259" key="5">
    <source>
        <dbReference type="Pfam" id="PF00248"/>
    </source>
</evidence>
<accession>A0A640KQJ7</accession>
<dbReference type="PIRSF" id="PIRSF000097">
    <property type="entry name" value="AKR"/>
    <property type="match status" value="1"/>
</dbReference>
<dbReference type="OrthoDB" id="37537at2759"/>
<dbReference type="Proteomes" id="UP000419144">
    <property type="component" value="Unassembled WGS sequence"/>
</dbReference>
<evidence type="ECO:0000256" key="4">
    <source>
        <dbReference type="SAM" id="MobiDB-lite"/>
    </source>
</evidence>
<evidence type="ECO:0000256" key="1">
    <source>
        <dbReference type="PIRSR" id="PIRSR000097-1"/>
    </source>
</evidence>
<proteinExistence type="predicted"/>
<keyword evidence="7" id="KW-1185">Reference proteome</keyword>
<evidence type="ECO:0000256" key="2">
    <source>
        <dbReference type="PIRSR" id="PIRSR000097-2"/>
    </source>
</evidence>
<dbReference type="SUPFAM" id="SSF51430">
    <property type="entry name" value="NAD(P)-linked oxidoreductase"/>
    <property type="match status" value="1"/>
</dbReference>
<dbReference type="AlphaFoldDB" id="A0A640KQJ7"/>
<feature type="compositionally biased region" description="Polar residues" evidence="4">
    <location>
        <begin position="1"/>
        <end position="14"/>
    </location>
</feature>
<feature type="site" description="Lowers pKa of active site Tyr" evidence="3">
    <location>
        <position position="100"/>
    </location>
</feature>